<keyword evidence="4" id="KW-0158">Chromosome</keyword>
<evidence type="ECO:0000256" key="3">
    <source>
        <dbReference type="ARBA" id="ARBA00009914"/>
    </source>
</evidence>
<dbReference type="InterPro" id="IPR018867">
    <property type="entry name" value="Cell_div_borealin"/>
</dbReference>
<feature type="domain" description="Borealin N-terminal" evidence="11">
    <location>
        <begin position="42"/>
        <end position="91"/>
    </location>
</feature>
<evidence type="ECO:0000256" key="7">
    <source>
        <dbReference type="ARBA" id="ARBA00023242"/>
    </source>
</evidence>
<keyword evidence="6" id="KW-0498">Mitosis</keyword>
<evidence type="ECO:0000256" key="6">
    <source>
        <dbReference type="ARBA" id="ARBA00022776"/>
    </source>
</evidence>
<feature type="region of interest" description="Disordered" evidence="10">
    <location>
        <begin position="1"/>
        <end position="35"/>
    </location>
</feature>
<evidence type="ECO:0000256" key="8">
    <source>
        <dbReference type="ARBA" id="ARBA00023306"/>
    </source>
</evidence>
<dbReference type="PANTHER" id="PTHR16040:SF7">
    <property type="entry name" value="AUSTRALIN, ISOFORM A-RELATED"/>
    <property type="match status" value="1"/>
</dbReference>
<evidence type="ECO:0000256" key="2">
    <source>
        <dbReference type="ARBA" id="ARBA00004584"/>
    </source>
</evidence>
<dbReference type="Pfam" id="PF10444">
    <property type="entry name" value="Nbl1_Borealin_N"/>
    <property type="match status" value="1"/>
</dbReference>
<evidence type="ECO:0000256" key="5">
    <source>
        <dbReference type="ARBA" id="ARBA00022618"/>
    </source>
</evidence>
<evidence type="ECO:0000256" key="10">
    <source>
        <dbReference type="SAM" id="MobiDB-lite"/>
    </source>
</evidence>
<dbReference type="PANTHER" id="PTHR16040">
    <property type="entry name" value="AUSTRALIN, ISOFORM A-RELATED"/>
    <property type="match status" value="1"/>
</dbReference>
<keyword evidence="13" id="KW-1185">Reference proteome</keyword>
<keyword evidence="8" id="KW-0131">Cell cycle</keyword>
<evidence type="ECO:0000259" key="11">
    <source>
        <dbReference type="Pfam" id="PF10444"/>
    </source>
</evidence>
<dbReference type="GO" id="GO:0051301">
    <property type="term" value="P:cell division"/>
    <property type="evidence" value="ECO:0007669"/>
    <property type="project" value="UniProtKB-KW"/>
</dbReference>
<evidence type="ECO:0000313" key="12">
    <source>
        <dbReference type="EMBL" id="KAJ8602244.1"/>
    </source>
</evidence>
<comment type="subcellular location">
    <subcellularLocation>
        <location evidence="2">Chromosome</location>
        <location evidence="2">Centromere</location>
    </subcellularLocation>
    <subcellularLocation>
        <location evidence="1">Nucleus</location>
    </subcellularLocation>
</comment>
<keyword evidence="5" id="KW-0132">Cell division</keyword>
<evidence type="ECO:0000313" key="13">
    <source>
        <dbReference type="Proteomes" id="UP001230188"/>
    </source>
</evidence>
<comment type="caution">
    <text evidence="12">The sequence shown here is derived from an EMBL/GenBank/DDBJ whole genome shotgun (WGS) entry which is preliminary data.</text>
</comment>
<dbReference type="Proteomes" id="UP001230188">
    <property type="component" value="Unassembled WGS sequence"/>
</dbReference>
<evidence type="ECO:0000256" key="9">
    <source>
        <dbReference type="ARBA" id="ARBA00023328"/>
    </source>
</evidence>
<dbReference type="EMBL" id="JAQMWT010000388">
    <property type="protein sequence ID" value="KAJ8602244.1"/>
    <property type="molecule type" value="Genomic_DNA"/>
</dbReference>
<feature type="compositionally biased region" description="Basic residues" evidence="10">
    <location>
        <begin position="1"/>
        <end position="11"/>
    </location>
</feature>
<name>A0AAD7UD21_9STRA</name>
<proteinExistence type="inferred from homology"/>
<evidence type="ECO:0000256" key="4">
    <source>
        <dbReference type="ARBA" id="ARBA00022454"/>
    </source>
</evidence>
<accession>A0AAD7UD21</accession>
<dbReference type="GO" id="GO:0005634">
    <property type="term" value="C:nucleus"/>
    <property type="evidence" value="ECO:0007669"/>
    <property type="project" value="UniProtKB-SubCell"/>
</dbReference>
<dbReference type="InterPro" id="IPR018851">
    <property type="entry name" value="Borealin_N"/>
</dbReference>
<reference evidence="12" key="1">
    <citation type="submission" date="2023-01" db="EMBL/GenBank/DDBJ databases">
        <title>Metagenome sequencing of chrysophaentin producing Chrysophaeum taylorii.</title>
        <authorList>
            <person name="Davison J."/>
            <person name="Bewley C."/>
        </authorList>
    </citation>
    <scope>NUCLEOTIDE SEQUENCE</scope>
    <source>
        <strain evidence="12">NIES-1699</strain>
    </source>
</reference>
<sequence length="231" mass="25355">MPPRKARKRRGKELVEAHASALGDNTTTEPSADDRISPDYVETVISELEHENERRIKKLKRAMGDLRQEFLNNFHVELLKIPRKVREMKVEHFSREFGGSIDEALKKAAAFEVAKTAPSKIFAKTPGGAATSSRAPRLGEAIMSVNGSPLVPVPSSTTKLSATIKVKGSRPRLQKDTNLLVELPTGDGCVSLSEPDTLKVLTDAPELKQYTLSQLQSLQTDIANVMKTLQG</sequence>
<comment type="similarity">
    <text evidence="3">Belongs to the borealin family.</text>
</comment>
<dbReference type="Gene3D" id="6.10.250.1900">
    <property type="match status" value="1"/>
</dbReference>
<evidence type="ECO:0000256" key="1">
    <source>
        <dbReference type="ARBA" id="ARBA00004123"/>
    </source>
</evidence>
<organism evidence="12 13">
    <name type="scientific">Chrysophaeum taylorii</name>
    <dbReference type="NCBI Taxonomy" id="2483200"/>
    <lineage>
        <taxon>Eukaryota</taxon>
        <taxon>Sar</taxon>
        <taxon>Stramenopiles</taxon>
        <taxon>Ochrophyta</taxon>
        <taxon>Pelagophyceae</taxon>
        <taxon>Pelagomonadales</taxon>
        <taxon>Pelagomonadaceae</taxon>
        <taxon>Chrysophaeum</taxon>
    </lineage>
</organism>
<dbReference type="GO" id="GO:0000775">
    <property type="term" value="C:chromosome, centromeric region"/>
    <property type="evidence" value="ECO:0007669"/>
    <property type="project" value="UniProtKB-SubCell"/>
</dbReference>
<dbReference type="AlphaFoldDB" id="A0AAD7UD21"/>
<keyword evidence="7" id="KW-0539">Nucleus</keyword>
<gene>
    <name evidence="12" type="ORF">CTAYLR_003620</name>
</gene>
<protein>
    <recommendedName>
        <fullName evidence="11">Borealin N-terminal domain-containing protein</fullName>
    </recommendedName>
</protein>
<keyword evidence="9" id="KW-0137">Centromere</keyword>